<keyword evidence="1" id="KW-0472">Membrane</keyword>
<dbReference type="Proteomes" id="UP001622496">
    <property type="component" value="Chromosome"/>
</dbReference>
<evidence type="ECO:0000313" key="4">
    <source>
        <dbReference type="Proteomes" id="UP001622496"/>
    </source>
</evidence>
<evidence type="ECO:0000256" key="1">
    <source>
        <dbReference type="SAM" id="Phobius"/>
    </source>
</evidence>
<feature type="signal peptide" evidence="2">
    <location>
        <begin position="1"/>
        <end position="30"/>
    </location>
</feature>
<evidence type="ECO:0000313" key="3">
    <source>
        <dbReference type="EMBL" id="WTP68351.1"/>
    </source>
</evidence>
<keyword evidence="2" id="KW-0732">Signal</keyword>
<organism evidence="3 4">
    <name type="scientific">[Kitasatospora] papulosa</name>
    <dbReference type="NCBI Taxonomy" id="1464011"/>
    <lineage>
        <taxon>Bacteria</taxon>
        <taxon>Bacillati</taxon>
        <taxon>Actinomycetota</taxon>
        <taxon>Actinomycetes</taxon>
        <taxon>Kitasatosporales</taxon>
        <taxon>Streptomycetaceae</taxon>
        <taxon>Streptomyces</taxon>
    </lineage>
</organism>
<keyword evidence="4" id="KW-1185">Reference proteome</keyword>
<feature type="chain" id="PRO_5045545437" evidence="2">
    <location>
        <begin position="31"/>
        <end position="465"/>
    </location>
</feature>
<protein>
    <submittedName>
        <fullName evidence="3">Uncharacterized protein</fullName>
    </submittedName>
</protein>
<accession>A0ABZ1K7A2</accession>
<reference evidence="3 4" key="1">
    <citation type="submission" date="2022-10" db="EMBL/GenBank/DDBJ databases">
        <title>The complete genomes of actinobacterial strains from the NBC collection.</title>
        <authorList>
            <person name="Joergensen T.S."/>
            <person name="Alvarez Arevalo M."/>
            <person name="Sterndorff E.B."/>
            <person name="Faurdal D."/>
            <person name="Vuksanovic O."/>
            <person name="Mourched A.-S."/>
            <person name="Charusanti P."/>
            <person name="Shaw S."/>
            <person name="Blin K."/>
            <person name="Weber T."/>
        </authorList>
    </citation>
    <scope>NUCLEOTIDE SEQUENCE [LARGE SCALE GENOMIC DNA]</scope>
    <source>
        <strain evidence="3 4">NBC_00185</strain>
    </source>
</reference>
<feature type="transmembrane region" description="Helical" evidence="1">
    <location>
        <begin position="182"/>
        <end position="203"/>
    </location>
</feature>
<keyword evidence="1" id="KW-0812">Transmembrane</keyword>
<evidence type="ECO:0000256" key="2">
    <source>
        <dbReference type="SAM" id="SignalP"/>
    </source>
</evidence>
<dbReference type="RefSeq" id="WP_037828287.1">
    <property type="nucleotide sequence ID" value="NZ_CP108135.1"/>
</dbReference>
<proteinExistence type="predicted"/>
<keyword evidence="1" id="KW-1133">Transmembrane helix</keyword>
<name>A0ABZ1K7A2_9ACTN</name>
<dbReference type="EMBL" id="CP108135">
    <property type="protein sequence ID" value="WTP68351.1"/>
    <property type="molecule type" value="Genomic_DNA"/>
</dbReference>
<gene>
    <name evidence="3" type="ORF">OG560_24140</name>
</gene>
<sequence length="465" mass="47808">MRKRLFAPLWACLLLILSAAVLATTPAAQAAPSTIGDAASALRQGPVYVDPAAAGQLSASQEAALEKKIKDADKPVFVAVLPATSQYPPENLLQNLRTDTGVTGVYAVRLGDGFDAGADPQVMPVRAVDNLVTAVKAPGTDTDAVTQLNAFVDRAVEQAKGSAPASWSGGSGGDGSANGAPVTGLVVLGGLVLLGGGTAFAVARRNRTRREQEERAALERLRVVVDEDITAYGETLDRLDFHPGEKGADDAMRIDYERALDSYEDAKSRMGNARRPSDVRGVTQALEDGRFSLAVLEARRTGRPLPARRPPCFFDPRHGPSVADVRWTPSGGAPREVPVCGADEVRLREGEDPMSRTVDVGDGRRRPYWEAGPAYGPWAGGYFGGGLLPGLLVGTMLGSMLSTPAYAAEYGGGDFGGGGGGDWGGGDVSGSDFDSSGFGGGGFGDGGGFGGGGFGGGGDFGGGGF</sequence>